<reference evidence="2 3" key="1">
    <citation type="journal article" date="2019" name="Commun. Biol.">
        <title>The bagworm genome reveals a unique fibroin gene that provides high tensile strength.</title>
        <authorList>
            <person name="Kono N."/>
            <person name="Nakamura H."/>
            <person name="Ohtoshi R."/>
            <person name="Tomita M."/>
            <person name="Numata K."/>
            <person name="Arakawa K."/>
        </authorList>
    </citation>
    <scope>NUCLEOTIDE SEQUENCE [LARGE SCALE GENOMIC DNA]</scope>
</reference>
<protein>
    <submittedName>
        <fullName evidence="2">Uncharacterized protein</fullName>
    </submittedName>
</protein>
<sequence length="111" mass="12085">MRRVIDSGRRGAARIDIDTAGGAGGAGAGADSHLDRAFIGQGVGKTPSRRRRPLNNERRLAPDPPRMKCSFSLTLADIAIHLSRLRLFATAAPIREDFLKILMCPYTVENN</sequence>
<evidence type="ECO:0000313" key="2">
    <source>
        <dbReference type="EMBL" id="GBP53139.1"/>
    </source>
</evidence>
<accession>A0A4C1WS50</accession>
<comment type="caution">
    <text evidence="2">The sequence shown here is derived from an EMBL/GenBank/DDBJ whole genome shotgun (WGS) entry which is preliminary data.</text>
</comment>
<name>A0A4C1WS50_EUMVA</name>
<dbReference type="Proteomes" id="UP000299102">
    <property type="component" value="Unassembled WGS sequence"/>
</dbReference>
<evidence type="ECO:0000313" key="3">
    <source>
        <dbReference type="Proteomes" id="UP000299102"/>
    </source>
</evidence>
<dbReference type="EMBL" id="BGZK01000617">
    <property type="protein sequence ID" value="GBP53139.1"/>
    <property type="molecule type" value="Genomic_DNA"/>
</dbReference>
<proteinExistence type="predicted"/>
<keyword evidence="3" id="KW-1185">Reference proteome</keyword>
<gene>
    <name evidence="2" type="ORF">EVAR_28481_1</name>
</gene>
<dbReference type="AlphaFoldDB" id="A0A4C1WS50"/>
<evidence type="ECO:0000256" key="1">
    <source>
        <dbReference type="SAM" id="MobiDB-lite"/>
    </source>
</evidence>
<feature type="region of interest" description="Disordered" evidence="1">
    <location>
        <begin position="39"/>
        <end position="63"/>
    </location>
</feature>
<organism evidence="2 3">
    <name type="scientific">Eumeta variegata</name>
    <name type="common">Bagworm moth</name>
    <name type="synonym">Eumeta japonica</name>
    <dbReference type="NCBI Taxonomy" id="151549"/>
    <lineage>
        <taxon>Eukaryota</taxon>
        <taxon>Metazoa</taxon>
        <taxon>Ecdysozoa</taxon>
        <taxon>Arthropoda</taxon>
        <taxon>Hexapoda</taxon>
        <taxon>Insecta</taxon>
        <taxon>Pterygota</taxon>
        <taxon>Neoptera</taxon>
        <taxon>Endopterygota</taxon>
        <taxon>Lepidoptera</taxon>
        <taxon>Glossata</taxon>
        <taxon>Ditrysia</taxon>
        <taxon>Tineoidea</taxon>
        <taxon>Psychidae</taxon>
        <taxon>Oiketicinae</taxon>
        <taxon>Eumeta</taxon>
    </lineage>
</organism>